<keyword evidence="1" id="KW-0695">RNA-directed DNA polymerase</keyword>
<keyword evidence="1" id="KW-0548">Nucleotidyltransferase</keyword>
<accession>A0A6G0YYX5</accession>
<evidence type="ECO:0000313" key="1">
    <source>
        <dbReference type="EMBL" id="KAF0763170.1"/>
    </source>
</evidence>
<keyword evidence="2" id="KW-1185">Reference proteome</keyword>
<name>A0A6G0YYX5_APHCR</name>
<dbReference type="AlphaFoldDB" id="A0A6G0YYX5"/>
<reference evidence="1 2" key="1">
    <citation type="submission" date="2019-08" db="EMBL/GenBank/DDBJ databases">
        <title>Whole genome of Aphis craccivora.</title>
        <authorList>
            <person name="Voronova N.V."/>
            <person name="Shulinski R.S."/>
            <person name="Bandarenka Y.V."/>
            <person name="Zhorov D.G."/>
            <person name="Warner D."/>
        </authorList>
    </citation>
    <scope>NUCLEOTIDE SEQUENCE [LARGE SCALE GENOMIC DNA]</scope>
    <source>
        <strain evidence="1">180601</strain>
        <tissue evidence="1">Whole Body</tissue>
    </source>
</reference>
<sequence length="119" mass="13766">MERIFKSVIWSPYQSGNKSKLEILSLLCSESKSSRNIVMFMLYYYSVFLSHKRSILREPQSSNAPILNNINLKTNIDCSDFLTSLSFSTPPFNTHCKNTFHLNLQVTNYSNNTESLIWS</sequence>
<evidence type="ECO:0000313" key="2">
    <source>
        <dbReference type="Proteomes" id="UP000478052"/>
    </source>
</evidence>
<keyword evidence="1" id="KW-0808">Transferase</keyword>
<gene>
    <name evidence="1" type="ORF">FWK35_00019884</name>
</gene>
<protein>
    <submittedName>
        <fullName evidence="1">Reverse transcriptase domain-containing protein</fullName>
    </submittedName>
</protein>
<feature type="non-terminal residue" evidence="1">
    <location>
        <position position="119"/>
    </location>
</feature>
<proteinExistence type="predicted"/>
<organism evidence="1 2">
    <name type="scientific">Aphis craccivora</name>
    <name type="common">Cowpea aphid</name>
    <dbReference type="NCBI Taxonomy" id="307492"/>
    <lineage>
        <taxon>Eukaryota</taxon>
        <taxon>Metazoa</taxon>
        <taxon>Ecdysozoa</taxon>
        <taxon>Arthropoda</taxon>
        <taxon>Hexapoda</taxon>
        <taxon>Insecta</taxon>
        <taxon>Pterygota</taxon>
        <taxon>Neoptera</taxon>
        <taxon>Paraneoptera</taxon>
        <taxon>Hemiptera</taxon>
        <taxon>Sternorrhyncha</taxon>
        <taxon>Aphidomorpha</taxon>
        <taxon>Aphidoidea</taxon>
        <taxon>Aphididae</taxon>
        <taxon>Aphidini</taxon>
        <taxon>Aphis</taxon>
        <taxon>Aphis</taxon>
    </lineage>
</organism>
<dbReference type="EMBL" id="VUJU01001947">
    <property type="protein sequence ID" value="KAF0763170.1"/>
    <property type="molecule type" value="Genomic_DNA"/>
</dbReference>
<dbReference type="GO" id="GO:0003964">
    <property type="term" value="F:RNA-directed DNA polymerase activity"/>
    <property type="evidence" value="ECO:0007669"/>
    <property type="project" value="UniProtKB-KW"/>
</dbReference>
<comment type="caution">
    <text evidence="1">The sequence shown here is derived from an EMBL/GenBank/DDBJ whole genome shotgun (WGS) entry which is preliminary data.</text>
</comment>
<dbReference type="Proteomes" id="UP000478052">
    <property type="component" value="Unassembled WGS sequence"/>
</dbReference>